<dbReference type="EMBL" id="CP034562">
    <property type="protein sequence ID" value="AZQ61353.1"/>
    <property type="molecule type" value="Genomic_DNA"/>
</dbReference>
<dbReference type="Proteomes" id="UP000267268">
    <property type="component" value="Chromosome 1"/>
</dbReference>
<name>A0A3Q9FJA4_9BACT</name>
<dbReference type="InterPro" id="IPR011600">
    <property type="entry name" value="Pept_C14_caspase"/>
</dbReference>
<dbReference type="KEGG" id="fll:EI427_03675"/>
<dbReference type="Pfam" id="PF00656">
    <property type="entry name" value="Peptidase_C14"/>
    <property type="match status" value="1"/>
</dbReference>
<evidence type="ECO:0000313" key="3">
    <source>
        <dbReference type="Proteomes" id="UP000267268"/>
    </source>
</evidence>
<proteinExistence type="predicted"/>
<accession>A0A3Q9FJA4</accession>
<organism evidence="2 3">
    <name type="scientific">Flammeovirga pectinis</name>
    <dbReference type="NCBI Taxonomy" id="2494373"/>
    <lineage>
        <taxon>Bacteria</taxon>
        <taxon>Pseudomonadati</taxon>
        <taxon>Bacteroidota</taxon>
        <taxon>Cytophagia</taxon>
        <taxon>Cytophagales</taxon>
        <taxon>Flammeovirgaceae</taxon>
        <taxon>Flammeovirga</taxon>
    </lineage>
</organism>
<dbReference type="InterPro" id="IPR046173">
    <property type="entry name" value="DUF6175"/>
</dbReference>
<feature type="domain" description="Peptidase C14 caspase" evidence="1">
    <location>
        <begin position="236"/>
        <end position="475"/>
    </location>
</feature>
<evidence type="ECO:0000259" key="1">
    <source>
        <dbReference type="Pfam" id="PF00656"/>
    </source>
</evidence>
<dbReference type="RefSeq" id="WP_126611745.1">
    <property type="nucleotide sequence ID" value="NZ_CP034562.1"/>
</dbReference>
<dbReference type="GO" id="GO:0004197">
    <property type="term" value="F:cysteine-type endopeptidase activity"/>
    <property type="evidence" value="ECO:0007669"/>
    <property type="project" value="InterPro"/>
</dbReference>
<gene>
    <name evidence="2" type="ORF">EI427_03675</name>
</gene>
<dbReference type="Pfam" id="PF19672">
    <property type="entry name" value="DUF6175"/>
    <property type="match status" value="1"/>
</dbReference>
<keyword evidence="3" id="KW-1185">Reference proteome</keyword>
<reference evidence="2 3" key="1">
    <citation type="submission" date="2018-12" db="EMBL/GenBank/DDBJ databases">
        <title>Flammeovirga pectinis sp. nov., isolated from the gut of the Korean scallop, Patinopecten yessoensis.</title>
        <authorList>
            <person name="Bae J.-W."/>
            <person name="Jeong Y.-S."/>
            <person name="Kang W."/>
        </authorList>
    </citation>
    <scope>NUCLEOTIDE SEQUENCE [LARGE SCALE GENOMIC DNA]</scope>
    <source>
        <strain evidence="2 3">L12M1</strain>
    </source>
</reference>
<sequence length="484" mass="54546">MKKILLSLFFILQIGVCIGQNSILILPYTPEEESLCDNYFYYNNKMAIAALEEVYKYNAYRVIDTKAPMQEIKAKNVCSLSNNEVRQMLLGGWQNTYVEVAYKLHKTTKGNYMDLYLFYKDAATHKALVTFKKTSSKRYSSDIKSFTNEIFETHFNAFIKECNWAKSNGKETDLSTLLIPSIAPPNSSKKEIKPLKQPKGSKVEEVKVATVVTETFPLSDVDQNIPKNNRVNENAVAVVIGNRTYRNADVPEVKYAINDALIVKQYLISTLGFKEGNIIFKEDATQADFNAIFGINGNPKGKLYNYVKPNVSDVYIFYSGHGAPNPETNKGYFVPVDTDPSLIQFNGYSLATFYENLGAVPYKNLTVIIDACFSGASEGGMLLKSISPVFIKTENKVLKDENAVVLTSAASEQVSSWYNEKYHSLFTYYYLKGIQGAADKNNDGIVDVKEMKAYLTDNVTYMARRLNNREQTPEIIGSEEIRLN</sequence>
<dbReference type="Gene3D" id="3.40.50.1460">
    <property type="match status" value="1"/>
</dbReference>
<dbReference type="OrthoDB" id="9767236at2"/>
<dbReference type="GO" id="GO:0006508">
    <property type="term" value="P:proteolysis"/>
    <property type="evidence" value="ECO:0007669"/>
    <property type="project" value="InterPro"/>
</dbReference>
<evidence type="ECO:0000313" key="2">
    <source>
        <dbReference type="EMBL" id="AZQ61353.1"/>
    </source>
</evidence>
<dbReference type="AlphaFoldDB" id="A0A3Q9FJA4"/>
<protein>
    <submittedName>
        <fullName evidence="2">Caspase family protein</fullName>
    </submittedName>
</protein>
<dbReference type="PROSITE" id="PS00018">
    <property type="entry name" value="EF_HAND_1"/>
    <property type="match status" value="1"/>
</dbReference>
<dbReference type="InterPro" id="IPR018247">
    <property type="entry name" value="EF_Hand_1_Ca_BS"/>
</dbReference>